<dbReference type="Proteomes" id="UP001497444">
    <property type="component" value="Chromosome 11"/>
</dbReference>
<evidence type="ECO:0000313" key="2">
    <source>
        <dbReference type="EMBL" id="CAK9257950.1"/>
    </source>
</evidence>
<accession>A0ABP0VX41</accession>
<reference evidence="2" key="1">
    <citation type="submission" date="2024-02" db="EMBL/GenBank/DDBJ databases">
        <authorList>
            <consortium name="ELIXIR-Norway"/>
            <consortium name="Elixir Norway"/>
        </authorList>
    </citation>
    <scope>NUCLEOTIDE SEQUENCE</scope>
</reference>
<name>A0ABP0VX41_9BRYO</name>
<proteinExistence type="predicted"/>
<evidence type="ECO:0000313" key="3">
    <source>
        <dbReference type="Proteomes" id="UP001497444"/>
    </source>
</evidence>
<dbReference type="EMBL" id="OZ020106">
    <property type="protein sequence ID" value="CAK9257950.1"/>
    <property type="molecule type" value="Genomic_DNA"/>
</dbReference>
<organism evidence="2 3">
    <name type="scientific">Sphagnum jensenii</name>
    <dbReference type="NCBI Taxonomy" id="128206"/>
    <lineage>
        <taxon>Eukaryota</taxon>
        <taxon>Viridiplantae</taxon>
        <taxon>Streptophyta</taxon>
        <taxon>Embryophyta</taxon>
        <taxon>Bryophyta</taxon>
        <taxon>Sphagnophytina</taxon>
        <taxon>Sphagnopsida</taxon>
        <taxon>Sphagnales</taxon>
        <taxon>Sphagnaceae</taxon>
        <taxon>Sphagnum</taxon>
    </lineage>
</organism>
<sequence length="90" mass="9923">MRKKMVVLDPQQQQQQQQQHNENQNLNLNHNQQQQKQQQSVVEVMVVPSSSSSSSQEGGVCSVCVSHSVLRFGCIDLESGCVGSELGVVK</sequence>
<keyword evidence="3" id="KW-1185">Reference proteome</keyword>
<gene>
    <name evidence="2" type="ORF">CSSPJE1EN1_LOCUS3428</name>
</gene>
<evidence type="ECO:0000256" key="1">
    <source>
        <dbReference type="SAM" id="MobiDB-lite"/>
    </source>
</evidence>
<feature type="region of interest" description="Disordered" evidence="1">
    <location>
        <begin position="1"/>
        <end position="40"/>
    </location>
</feature>
<protein>
    <submittedName>
        <fullName evidence="2">Uncharacterized protein</fullName>
    </submittedName>
</protein>
<feature type="compositionally biased region" description="Low complexity" evidence="1">
    <location>
        <begin position="7"/>
        <end position="40"/>
    </location>
</feature>